<sequence>MAGADNSDGFVDRLAKTLFASPSSPFTAFADRQRVERLEACQALEQNLLACQSRGEKNPNSDSSKSIPSKSAVRISRFFKWRDSEGSEIPPEQPSAKQNLFSDALTTEQTKSKRSRDDSTVLHRDP</sequence>
<dbReference type="EMBL" id="AGNL01003028">
    <property type="protein sequence ID" value="EJK75282.1"/>
    <property type="molecule type" value="Genomic_DNA"/>
</dbReference>
<dbReference type="AlphaFoldDB" id="K0TQ20"/>
<reference evidence="2 3" key="1">
    <citation type="journal article" date="2012" name="Genome Biol.">
        <title>Genome and low-iron response of an oceanic diatom adapted to chronic iron limitation.</title>
        <authorList>
            <person name="Lommer M."/>
            <person name="Specht M."/>
            <person name="Roy A.S."/>
            <person name="Kraemer L."/>
            <person name="Andreson R."/>
            <person name="Gutowska M.A."/>
            <person name="Wolf J."/>
            <person name="Bergner S.V."/>
            <person name="Schilhabel M.B."/>
            <person name="Klostermeier U.C."/>
            <person name="Beiko R.G."/>
            <person name="Rosenstiel P."/>
            <person name="Hippler M."/>
            <person name="Laroche J."/>
        </authorList>
    </citation>
    <scope>NUCLEOTIDE SEQUENCE [LARGE SCALE GENOMIC DNA]</scope>
    <source>
        <strain evidence="2 3">CCMP1005</strain>
    </source>
</reference>
<accession>K0TQ20</accession>
<feature type="compositionally biased region" description="Polar residues" evidence="1">
    <location>
        <begin position="95"/>
        <end position="109"/>
    </location>
</feature>
<keyword evidence="3" id="KW-1185">Reference proteome</keyword>
<name>K0TQ20_THAOC</name>
<dbReference type="Proteomes" id="UP000266841">
    <property type="component" value="Unassembled WGS sequence"/>
</dbReference>
<organism evidence="2 3">
    <name type="scientific">Thalassiosira oceanica</name>
    <name type="common">Marine diatom</name>
    <dbReference type="NCBI Taxonomy" id="159749"/>
    <lineage>
        <taxon>Eukaryota</taxon>
        <taxon>Sar</taxon>
        <taxon>Stramenopiles</taxon>
        <taxon>Ochrophyta</taxon>
        <taxon>Bacillariophyta</taxon>
        <taxon>Coscinodiscophyceae</taxon>
        <taxon>Thalassiosirophycidae</taxon>
        <taxon>Thalassiosirales</taxon>
        <taxon>Thalassiosiraceae</taxon>
        <taxon>Thalassiosira</taxon>
    </lineage>
</organism>
<evidence type="ECO:0000256" key="1">
    <source>
        <dbReference type="SAM" id="MobiDB-lite"/>
    </source>
</evidence>
<protein>
    <submittedName>
        <fullName evidence="2">Uncharacterized protein</fullName>
    </submittedName>
</protein>
<evidence type="ECO:0000313" key="3">
    <source>
        <dbReference type="Proteomes" id="UP000266841"/>
    </source>
</evidence>
<proteinExistence type="predicted"/>
<gene>
    <name evidence="2" type="ORF">THAOC_03000</name>
</gene>
<feature type="region of interest" description="Disordered" evidence="1">
    <location>
        <begin position="83"/>
        <end position="126"/>
    </location>
</feature>
<feature type="compositionally biased region" description="Basic and acidic residues" evidence="1">
    <location>
        <begin position="115"/>
        <end position="126"/>
    </location>
</feature>
<evidence type="ECO:0000313" key="2">
    <source>
        <dbReference type="EMBL" id="EJK75282.1"/>
    </source>
</evidence>
<comment type="caution">
    <text evidence="2">The sequence shown here is derived from an EMBL/GenBank/DDBJ whole genome shotgun (WGS) entry which is preliminary data.</text>
</comment>